<dbReference type="PANTHER" id="PTHR30069:SF29">
    <property type="entry name" value="HEMOGLOBIN AND HEMOGLOBIN-HAPTOGLOBIN-BINDING PROTEIN 1-RELATED"/>
    <property type="match status" value="1"/>
</dbReference>
<feature type="chain" id="PRO_5046162969" evidence="13">
    <location>
        <begin position="26"/>
        <end position="751"/>
    </location>
</feature>
<dbReference type="NCBIfam" id="TIGR01785">
    <property type="entry name" value="TonB-hemin"/>
    <property type="match status" value="1"/>
</dbReference>
<evidence type="ECO:0000256" key="7">
    <source>
        <dbReference type="ARBA" id="ARBA00023077"/>
    </source>
</evidence>
<comment type="subcellular location">
    <subcellularLocation>
        <location evidence="1 11">Cell outer membrane</location>
        <topology evidence="1 11">Multi-pass membrane protein</topology>
    </subcellularLocation>
</comment>
<gene>
    <name evidence="16" type="ORF">ACFOPI_00685</name>
</gene>
<protein>
    <submittedName>
        <fullName evidence="16">TonB-dependent hemoglobin/transferrin/lactoferrin family receptor</fullName>
    </submittedName>
</protein>
<dbReference type="PANTHER" id="PTHR30069">
    <property type="entry name" value="TONB-DEPENDENT OUTER MEMBRANE RECEPTOR"/>
    <property type="match status" value="1"/>
</dbReference>
<dbReference type="Proteomes" id="UP001595729">
    <property type="component" value="Unassembled WGS sequence"/>
</dbReference>
<keyword evidence="7 12" id="KW-0798">TonB box</keyword>
<evidence type="ECO:0000256" key="8">
    <source>
        <dbReference type="ARBA" id="ARBA00023136"/>
    </source>
</evidence>
<dbReference type="PROSITE" id="PS52016">
    <property type="entry name" value="TONB_DEPENDENT_REC_3"/>
    <property type="match status" value="1"/>
</dbReference>
<evidence type="ECO:0000256" key="3">
    <source>
        <dbReference type="ARBA" id="ARBA00022448"/>
    </source>
</evidence>
<evidence type="ECO:0000259" key="14">
    <source>
        <dbReference type="Pfam" id="PF00593"/>
    </source>
</evidence>
<sequence>MHPCSAFRSAALRPPVAAMAPVALAVLVLSQSVALAQQAPAAEPEAASLPTVVVTGSRSERDPAEVPVVIDVLGAQALDPAGVQDIRDLVQTLPNVSVKRAPTRFGAAVGSTGRDGNAGFNIRGLEGNRVLLTVDGVRMPRELTSGVFGSAAFGRDYFELGHISRVEIQRGAGSALYGSDGLAGHVAMFTAEPRDLVKPGQTTLTRLSLQADTEDDGRRAGLMVAGTPNERHQYLASLHYGVAGALDNQGRNTSASSARTAPNPQDDRSLGALLKWIATPGGGQKHSFTAEHIDKRSEVEVYSGRGAANGFLTTDLDGTTDLRRSRLGWDGRFRTDAPWADELRATVALQDAESRELALEQRRSLAGGPVTGRSRDVTYEERLLQTTLQAEKSLSSPAGGWAQRLVYGVDLVRSELDNLVTGTVPPVYERYPLKRFPETTENTVGAFVQNEFQTERWTVVPALRYDHVRLDAEDDALYPKQPADLSASALSPKLGAIYRANEHWALFGNLAAGFRAPSALQLNNYFDNPLGYYQSIPNPDLKPEKSRTLELGVRGQGDGVQWEASAFTGRYKDFIEELVRVNGTGVPGDPIQYQAVNRGKVSLSGVELKGRWQLAAATALRLALGRTQGKDTSTGRPLNSVNPAELHAALEQKLGAWTVGLGLTHVAAKKAKDVDFSATPAQFVPKAYTTLDLKTSWQLSQTTRLSAAVRNLTDRTYWQWTNVRGVAATSPVLDAYTAPGRSVSVALVTEF</sequence>
<evidence type="ECO:0000256" key="9">
    <source>
        <dbReference type="ARBA" id="ARBA00023170"/>
    </source>
</evidence>
<evidence type="ECO:0000256" key="6">
    <source>
        <dbReference type="ARBA" id="ARBA00022729"/>
    </source>
</evidence>
<keyword evidence="4 11" id="KW-1134">Transmembrane beta strand</keyword>
<reference evidence="17" key="1">
    <citation type="journal article" date="2019" name="Int. J. Syst. Evol. Microbiol.">
        <title>The Global Catalogue of Microorganisms (GCM) 10K type strain sequencing project: providing services to taxonomists for standard genome sequencing and annotation.</title>
        <authorList>
            <consortium name="The Broad Institute Genomics Platform"/>
            <consortium name="The Broad Institute Genome Sequencing Center for Infectious Disease"/>
            <person name="Wu L."/>
            <person name="Ma J."/>
        </authorList>
    </citation>
    <scope>NUCLEOTIDE SEQUENCE [LARGE SCALE GENOMIC DNA]</scope>
    <source>
        <strain evidence="17">KCTC 42501</strain>
    </source>
</reference>
<evidence type="ECO:0000313" key="16">
    <source>
        <dbReference type="EMBL" id="MFC3682086.1"/>
    </source>
</evidence>
<dbReference type="CDD" id="cd01347">
    <property type="entry name" value="ligand_gated_channel"/>
    <property type="match status" value="1"/>
</dbReference>
<evidence type="ECO:0000256" key="5">
    <source>
        <dbReference type="ARBA" id="ARBA00022692"/>
    </source>
</evidence>
<dbReference type="InterPro" id="IPR037066">
    <property type="entry name" value="Plug_dom_sf"/>
</dbReference>
<dbReference type="NCBIfam" id="TIGR01786">
    <property type="entry name" value="TonB-hemlactrns"/>
    <property type="match status" value="1"/>
</dbReference>
<feature type="domain" description="TonB-dependent receptor plug" evidence="15">
    <location>
        <begin position="64"/>
        <end position="184"/>
    </location>
</feature>
<proteinExistence type="inferred from homology"/>
<dbReference type="InterPro" id="IPR039426">
    <property type="entry name" value="TonB-dep_rcpt-like"/>
</dbReference>
<dbReference type="InterPro" id="IPR036942">
    <property type="entry name" value="Beta-barrel_TonB_sf"/>
</dbReference>
<dbReference type="SUPFAM" id="SSF56935">
    <property type="entry name" value="Porins"/>
    <property type="match status" value="1"/>
</dbReference>
<dbReference type="InterPro" id="IPR010949">
    <property type="entry name" value="TonB_Hb/transfer/lactofer_rcpt"/>
</dbReference>
<dbReference type="Pfam" id="PF07715">
    <property type="entry name" value="Plug"/>
    <property type="match status" value="1"/>
</dbReference>
<keyword evidence="9 16" id="KW-0675">Receptor</keyword>
<evidence type="ECO:0000256" key="4">
    <source>
        <dbReference type="ARBA" id="ARBA00022452"/>
    </source>
</evidence>
<accession>A0ABV7VZB7</accession>
<dbReference type="EMBL" id="JBHRXX010000001">
    <property type="protein sequence ID" value="MFC3682086.1"/>
    <property type="molecule type" value="Genomic_DNA"/>
</dbReference>
<dbReference type="Pfam" id="PF00593">
    <property type="entry name" value="TonB_dep_Rec_b-barrel"/>
    <property type="match status" value="1"/>
</dbReference>
<comment type="caution">
    <text evidence="16">The sequence shown here is derived from an EMBL/GenBank/DDBJ whole genome shotgun (WGS) entry which is preliminary data.</text>
</comment>
<keyword evidence="6 13" id="KW-0732">Signal</keyword>
<dbReference type="Gene3D" id="2.170.130.10">
    <property type="entry name" value="TonB-dependent receptor, plug domain"/>
    <property type="match status" value="1"/>
</dbReference>
<dbReference type="InterPro" id="IPR000531">
    <property type="entry name" value="Beta-barrel_TonB"/>
</dbReference>
<dbReference type="InterPro" id="IPR011276">
    <property type="entry name" value="TonB_haem/Hb_rcpt"/>
</dbReference>
<evidence type="ECO:0000256" key="2">
    <source>
        <dbReference type="ARBA" id="ARBA00009810"/>
    </source>
</evidence>
<evidence type="ECO:0000256" key="1">
    <source>
        <dbReference type="ARBA" id="ARBA00004571"/>
    </source>
</evidence>
<keyword evidence="8 11" id="KW-0472">Membrane</keyword>
<comment type="similarity">
    <text evidence="2 11 12">Belongs to the TonB-dependent receptor family.</text>
</comment>
<evidence type="ECO:0000256" key="11">
    <source>
        <dbReference type="PROSITE-ProRule" id="PRU01360"/>
    </source>
</evidence>
<dbReference type="InterPro" id="IPR012910">
    <property type="entry name" value="Plug_dom"/>
</dbReference>
<keyword evidence="10 11" id="KW-0998">Cell outer membrane</keyword>
<dbReference type="Gene3D" id="2.40.170.20">
    <property type="entry name" value="TonB-dependent receptor, beta-barrel domain"/>
    <property type="match status" value="1"/>
</dbReference>
<evidence type="ECO:0000256" key="13">
    <source>
        <dbReference type="SAM" id="SignalP"/>
    </source>
</evidence>
<keyword evidence="3 11" id="KW-0813">Transport</keyword>
<evidence type="ECO:0000259" key="15">
    <source>
        <dbReference type="Pfam" id="PF07715"/>
    </source>
</evidence>
<keyword evidence="17" id="KW-1185">Reference proteome</keyword>
<organism evidence="16 17">
    <name type="scientific">Hydrogenophaga luteola</name>
    <dbReference type="NCBI Taxonomy" id="1591122"/>
    <lineage>
        <taxon>Bacteria</taxon>
        <taxon>Pseudomonadati</taxon>
        <taxon>Pseudomonadota</taxon>
        <taxon>Betaproteobacteria</taxon>
        <taxon>Burkholderiales</taxon>
        <taxon>Comamonadaceae</taxon>
        <taxon>Hydrogenophaga</taxon>
    </lineage>
</organism>
<keyword evidence="5 11" id="KW-0812">Transmembrane</keyword>
<feature type="signal peptide" evidence="13">
    <location>
        <begin position="1"/>
        <end position="25"/>
    </location>
</feature>
<evidence type="ECO:0000256" key="10">
    <source>
        <dbReference type="ARBA" id="ARBA00023237"/>
    </source>
</evidence>
<evidence type="ECO:0000256" key="12">
    <source>
        <dbReference type="RuleBase" id="RU003357"/>
    </source>
</evidence>
<evidence type="ECO:0000313" key="17">
    <source>
        <dbReference type="Proteomes" id="UP001595729"/>
    </source>
</evidence>
<name>A0ABV7VZB7_9BURK</name>
<feature type="domain" description="TonB-dependent receptor-like beta-barrel" evidence="14">
    <location>
        <begin position="294"/>
        <end position="712"/>
    </location>
</feature>